<evidence type="ECO:0000256" key="1">
    <source>
        <dbReference type="ARBA" id="ARBA00004123"/>
    </source>
</evidence>
<proteinExistence type="predicted"/>
<evidence type="ECO:0000256" key="3">
    <source>
        <dbReference type="SAM" id="MobiDB-lite"/>
    </source>
</evidence>
<organism evidence="5 6">
    <name type="scientific">Abeliophyllum distichum</name>
    <dbReference type="NCBI Taxonomy" id="126358"/>
    <lineage>
        <taxon>Eukaryota</taxon>
        <taxon>Viridiplantae</taxon>
        <taxon>Streptophyta</taxon>
        <taxon>Embryophyta</taxon>
        <taxon>Tracheophyta</taxon>
        <taxon>Spermatophyta</taxon>
        <taxon>Magnoliopsida</taxon>
        <taxon>eudicotyledons</taxon>
        <taxon>Gunneridae</taxon>
        <taxon>Pentapetalae</taxon>
        <taxon>asterids</taxon>
        <taxon>lamiids</taxon>
        <taxon>Lamiales</taxon>
        <taxon>Oleaceae</taxon>
        <taxon>Forsythieae</taxon>
        <taxon>Abeliophyllum</taxon>
    </lineage>
</organism>
<feature type="domain" description="RFTS" evidence="4">
    <location>
        <begin position="181"/>
        <end position="334"/>
    </location>
</feature>
<dbReference type="AlphaFoldDB" id="A0ABD1VSY7"/>
<comment type="subcellular location">
    <subcellularLocation>
        <location evidence="1">Nucleus</location>
    </subcellularLocation>
</comment>
<protein>
    <submittedName>
        <fullName evidence="5">DNA (Cytosine-5)-methyltransferase 2</fullName>
    </submittedName>
</protein>
<name>A0ABD1VSY7_9LAMI</name>
<dbReference type="Proteomes" id="UP001604336">
    <property type="component" value="Unassembled WGS sequence"/>
</dbReference>
<dbReference type="Pfam" id="PF12047">
    <property type="entry name" value="DNMT1-RFD"/>
    <property type="match status" value="1"/>
</dbReference>
<evidence type="ECO:0000256" key="2">
    <source>
        <dbReference type="ARBA" id="ARBA00023242"/>
    </source>
</evidence>
<evidence type="ECO:0000313" key="5">
    <source>
        <dbReference type="EMBL" id="KAL2540437.1"/>
    </source>
</evidence>
<sequence>MLEVDNIYVSGRILPLEETADKEKAKGGEFIYKELIGLDETSGKSDKKFIELPVLTALQDESHSHEDLTQAQLRSSAGSSKIGPEISDTGNKMIRYGSSSCPAEHDEDLKLARLLTEEEYWRSMKQKKNKGSMSSSSKFYIKINEDEIADDYPLPAYYKTSNQETDEYVIFDSGIDKCHIDDLPRNMLHNWALYNSDSRLISLELLPMKPCADIDVTIFGSGVMTADDGSGYNFDTDNNHSSSSGSGTSEGDGIPIYLSAIKEWMIEFGSSMVFISIRTDMGWYRLGKPSKQYASWYDPVLKTARLAVNIITLLKEQSRVARLSFADVTKRVSEFERNHPAYISSQSEYRGKILGRAWTDYSAAVFRIS</sequence>
<accession>A0ABD1VSY7</accession>
<comment type="caution">
    <text evidence="5">The sequence shown here is derived from an EMBL/GenBank/DDBJ whole genome shotgun (WGS) entry which is preliminary data.</text>
</comment>
<keyword evidence="6" id="KW-1185">Reference proteome</keyword>
<dbReference type="EMBL" id="JBFOLK010000001">
    <property type="protein sequence ID" value="KAL2540437.1"/>
    <property type="molecule type" value="Genomic_DNA"/>
</dbReference>
<dbReference type="InterPro" id="IPR022702">
    <property type="entry name" value="Cytosine_MeTrfase1_RFD"/>
</dbReference>
<keyword evidence="2" id="KW-0539">Nucleus</keyword>
<feature type="region of interest" description="Disordered" evidence="3">
    <location>
        <begin position="61"/>
        <end position="84"/>
    </location>
</feature>
<evidence type="ECO:0000313" key="6">
    <source>
        <dbReference type="Proteomes" id="UP001604336"/>
    </source>
</evidence>
<dbReference type="GO" id="GO:0005634">
    <property type="term" value="C:nucleus"/>
    <property type="evidence" value="ECO:0007669"/>
    <property type="project" value="UniProtKB-SubCell"/>
</dbReference>
<gene>
    <name evidence="5" type="ORF">Adt_01415</name>
</gene>
<evidence type="ECO:0000259" key="4">
    <source>
        <dbReference type="Pfam" id="PF12047"/>
    </source>
</evidence>
<feature type="compositionally biased region" description="Polar residues" evidence="3">
    <location>
        <begin position="69"/>
        <end position="79"/>
    </location>
</feature>
<reference evidence="6" key="1">
    <citation type="submission" date="2024-07" db="EMBL/GenBank/DDBJ databases">
        <title>Two chromosome-level genome assemblies of Korean endemic species Abeliophyllum distichum and Forsythia ovata (Oleaceae).</title>
        <authorList>
            <person name="Jang H."/>
        </authorList>
    </citation>
    <scope>NUCLEOTIDE SEQUENCE [LARGE SCALE GENOMIC DNA]</scope>
</reference>